<evidence type="ECO:0000313" key="3">
    <source>
        <dbReference type="Proteomes" id="UP000033710"/>
    </source>
</evidence>
<organism evidence="2 3">
    <name type="scientific">Sporothrix schenckii 1099-18</name>
    <dbReference type="NCBI Taxonomy" id="1397361"/>
    <lineage>
        <taxon>Eukaryota</taxon>
        <taxon>Fungi</taxon>
        <taxon>Dikarya</taxon>
        <taxon>Ascomycota</taxon>
        <taxon>Pezizomycotina</taxon>
        <taxon>Sordariomycetes</taxon>
        <taxon>Sordariomycetidae</taxon>
        <taxon>Ophiostomatales</taxon>
        <taxon>Ophiostomataceae</taxon>
        <taxon>Sporothrix</taxon>
    </lineage>
</organism>
<comment type="caution">
    <text evidence="2">The sequence shown here is derived from an EMBL/GenBank/DDBJ whole genome shotgun (WGS) entry which is preliminary data.</text>
</comment>
<feature type="transmembrane region" description="Helical" evidence="1">
    <location>
        <begin position="53"/>
        <end position="71"/>
    </location>
</feature>
<dbReference type="VEuPathDB" id="FungiDB:SPSK_10122"/>
<evidence type="ECO:0000256" key="1">
    <source>
        <dbReference type="SAM" id="Phobius"/>
    </source>
</evidence>
<reference evidence="2 3" key="2">
    <citation type="journal article" date="2015" name="Eukaryot. Cell">
        <title>Asexual propagation of a virulent clone complex in a human and feline outbreak of sporotrichosis.</title>
        <authorList>
            <person name="Teixeira Mde M."/>
            <person name="Rodrigues A.M."/>
            <person name="Tsui C.K."/>
            <person name="de Almeida L.G."/>
            <person name="Van Diepeningen A.D."/>
            <person name="van den Ende B.G."/>
            <person name="Fernandes G.F."/>
            <person name="Kano R."/>
            <person name="Hamelin R.C."/>
            <person name="Lopes-Bezerra L.M."/>
            <person name="Vasconcelos A.T."/>
            <person name="de Hoog S."/>
            <person name="de Camargo Z.P."/>
            <person name="Felipe M.S."/>
        </authorList>
    </citation>
    <scope>NUCLEOTIDE SEQUENCE [LARGE SCALE GENOMIC DNA]</scope>
    <source>
        <strain evidence="2 3">1099-18</strain>
    </source>
</reference>
<dbReference type="Proteomes" id="UP000033710">
    <property type="component" value="Unassembled WGS sequence"/>
</dbReference>
<name>A0A0F2M4L8_SPOSC</name>
<keyword evidence="1" id="KW-1133">Transmembrane helix</keyword>
<dbReference type="AlphaFoldDB" id="A0A0F2M4L8"/>
<gene>
    <name evidence="2" type="ORF">SPSK_10122</name>
</gene>
<protein>
    <submittedName>
        <fullName evidence="2">Uncharacterized protein</fullName>
    </submittedName>
</protein>
<accession>A0A0F2M4L8</accession>
<dbReference type="GeneID" id="27671954"/>
<dbReference type="KEGG" id="ssck:SPSK_10122"/>
<keyword evidence="1" id="KW-0812">Transmembrane</keyword>
<sequence length="88" mass="9452">MTGATVGAHGAEHGVVQNNIHGVPHGPHGITNHSHDLLRRATQAVMSSSLGPLVSPFPFFVLPLYFAIPLIPRPCYNGTRESQIHPLL</sequence>
<dbReference type="RefSeq" id="XP_016587238.1">
    <property type="nucleotide sequence ID" value="XM_016736677.1"/>
</dbReference>
<proteinExistence type="predicted"/>
<dbReference type="EMBL" id="AXCR01000007">
    <property type="protein sequence ID" value="KJR84562.1"/>
    <property type="molecule type" value="Genomic_DNA"/>
</dbReference>
<evidence type="ECO:0000313" key="2">
    <source>
        <dbReference type="EMBL" id="KJR84562.1"/>
    </source>
</evidence>
<reference evidence="2 3" key="1">
    <citation type="journal article" date="2014" name="BMC Genomics">
        <title>Comparative genomics of the major fungal agents of human and animal Sporotrichosis: Sporothrix schenckii and Sporothrix brasiliensis.</title>
        <authorList>
            <person name="Teixeira M.M."/>
            <person name="de Almeida L.G."/>
            <person name="Kubitschek-Barreira P."/>
            <person name="Alves F.L."/>
            <person name="Kioshima E.S."/>
            <person name="Abadio A.K."/>
            <person name="Fernandes L."/>
            <person name="Derengowski L.S."/>
            <person name="Ferreira K.S."/>
            <person name="Souza R.C."/>
            <person name="Ruiz J.C."/>
            <person name="de Andrade N.C."/>
            <person name="Paes H.C."/>
            <person name="Nicola A.M."/>
            <person name="Albuquerque P."/>
            <person name="Gerber A.L."/>
            <person name="Martins V.P."/>
            <person name="Peconick L.D."/>
            <person name="Neto A.V."/>
            <person name="Chaucanez C.B."/>
            <person name="Silva P.A."/>
            <person name="Cunha O.L."/>
            <person name="de Oliveira F.F."/>
            <person name="dos Santos T.C."/>
            <person name="Barros A.L."/>
            <person name="Soares M.A."/>
            <person name="de Oliveira L.M."/>
            <person name="Marini M.M."/>
            <person name="Villalobos-Duno H."/>
            <person name="Cunha M.M."/>
            <person name="de Hoog S."/>
            <person name="da Silveira J.F."/>
            <person name="Henrissat B."/>
            <person name="Nino-Vega G.A."/>
            <person name="Cisalpino P.S."/>
            <person name="Mora-Montes H.M."/>
            <person name="Almeida S.R."/>
            <person name="Stajich J.E."/>
            <person name="Lopes-Bezerra L.M."/>
            <person name="Vasconcelos A.T."/>
            <person name="Felipe M.S."/>
        </authorList>
    </citation>
    <scope>NUCLEOTIDE SEQUENCE [LARGE SCALE GENOMIC DNA]</scope>
    <source>
        <strain evidence="2 3">1099-18</strain>
    </source>
</reference>
<keyword evidence="1" id="KW-0472">Membrane</keyword>